<name>A0ABP6T100_9ACTN</name>
<feature type="transmembrane region" description="Helical" evidence="2">
    <location>
        <begin position="322"/>
        <end position="345"/>
    </location>
</feature>
<feature type="transmembrane region" description="Helical" evidence="2">
    <location>
        <begin position="21"/>
        <end position="39"/>
    </location>
</feature>
<dbReference type="Pfam" id="PF07907">
    <property type="entry name" value="YibE_F"/>
    <property type="match status" value="1"/>
</dbReference>
<protein>
    <recommendedName>
        <fullName evidence="5">YibE/F family protein</fullName>
    </recommendedName>
</protein>
<organism evidence="3 4">
    <name type="scientific">Cryptosporangium minutisporangium</name>
    <dbReference type="NCBI Taxonomy" id="113569"/>
    <lineage>
        <taxon>Bacteria</taxon>
        <taxon>Bacillati</taxon>
        <taxon>Actinomycetota</taxon>
        <taxon>Actinomycetes</taxon>
        <taxon>Cryptosporangiales</taxon>
        <taxon>Cryptosporangiaceae</taxon>
        <taxon>Cryptosporangium</taxon>
    </lineage>
</organism>
<sequence length="439" mass="45698">MRLPELRRRWAIRLRHSLPELLVILPAVVLTVTGMAWLWPSGTPGSATPDDSQYLNGTVTDVLHAACPEPSSATGEVPPGVSPGQIDCGTVTVRLASGPNRGEEITVDVPSGPGAPDVTAGDEVVLLYLPDTPVGEPYQIADHQRGRQLWVIAAAFLLAVIAFGRWRGVTAVAGLGVTFAILLLFVVPAILAGESPLLVAVVGAAAIMLTVLYLTHGVNRSTSVAVIGTLASLTVTAVLSAAAVGAMRLTGAADEQASYVSIVHHVDLQGLLLAGILIGALGVLDDVTVTQAATVSELGAANPAYGFRQLYRGATRVGRAHIASVINTIILAYAGASLPLLILIIDSNQPLGRVLTNQLVAQEIVRSMVGTLGLISAVPITTALAALAAGRSRRPADQSGEPLPSDQTVLDPQGGAPDERLDRLAALSRRRRDQEAEPW</sequence>
<dbReference type="Proteomes" id="UP001501676">
    <property type="component" value="Unassembled WGS sequence"/>
</dbReference>
<feature type="transmembrane region" description="Helical" evidence="2">
    <location>
        <begin position="197"/>
        <end position="215"/>
    </location>
</feature>
<evidence type="ECO:0000256" key="2">
    <source>
        <dbReference type="SAM" id="Phobius"/>
    </source>
</evidence>
<dbReference type="EMBL" id="BAAAYN010000028">
    <property type="protein sequence ID" value="GAA3390390.1"/>
    <property type="molecule type" value="Genomic_DNA"/>
</dbReference>
<comment type="caution">
    <text evidence="3">The sequence shown here is derived from an EMBL/GenBank/DDBJ whole genome shotgun (WGS) entry which is preliminary data.</text>
</comment>
<keyword evidence="2" id="KW-0472">Membrane</keyword>
<feature type="region of interest" description="Disordered" evidence="1">
    <location>
        <begin position="391"/>
        <end position="421"/>
    </location>
</feature>
<keyword evidence="2" id="KW-0812">Transmembrane</keyword>
<accession>A0ABP6T100</accession>
<dbReference type="PANTHER" id="PTHR41771:SF1">
    <property type="entry name" value="MEMBRANE PROTEIN"/>
    <property type="match status" value="1"/>
</dbReference>
<evidence type="ECO:0000313" key="4">
    <source>
        <dbReference type="Proteomes" id="UP001501676"/>
    </source>
</evidence>
<gene>
    <name evidence="3" type="ORF">GCM10020369_44150</name>
</gene>
<feature type="transmembrane region" description="Helical" evidence="2">
    <location>
        <begin position="147"/>
        <end position="164"/>
    </location>
</feature>
<keyword evidence="4" id="KW-1185">Reference proteome</keyword>
<proteinExistence type="predicted"/>
<dbReference type="PANTHER" id="PTHR41771">
    <property type="entry name" value="MEMBRANE PROTEIN-RELATED"/>
    <property type="match status" value="1"/>
</dbReference>
<feature type="transmembrane region" description="Helical" evidence="2">
    <location>
        <begin position="266"/>
        <end position="284"/>
    </location>
</feature>
<evidence type="ECO:0000313" key="3">
    <source>
        <dbReference type="EMBL" id="GAA3390390.1"/>
    </source>
</evidence>
<dbReference type="InterPro" id="IPR012507">
    <property type="entry name" value="YibE_F"/>
</dbReference>
<keyword evidence="2" id="KW-1133">Transmembrane helix</keyword>
<evidence type="ECO:0008006" key="5">
    <source>
        <dbReference type="Google" id="ProtNLM"/>
    </source>
</evidence>
<feature type="transmembrane region" description="Helical" evidence="2">
    <location>
        <begin position="171"/>
        <end position="191"/>
    </location>
</feature>
<feature type="transmembrane region" description="Helical" evidence="2">
    <location>
        <begin position="365"/>
        <end position="389"/>
    </location>
</feature>
<feature type="transmembrane region" description="Helical" evidence="2">
    <location>
        <begin position="224"/>
        <end position="246"/>
    </location>
</feature>
<reference evidence="4" key="1">
    <citation type="journal article" date="2019" name="Int. J. Syst. Evol. Microbiol.">
        <title>The Global Catalogue of Microorganisms (GCM) 10K type strain sequencing project: providing services to taxonomists for standard genome sequencing and annotation.</title>
        <authorList>
            <consortium name="The Broad Institute Genomics Platform"/>
            <consortium name="The Broad Institute Genome Sequencing Center for Infectious Disease"/>
            <person name="Wu L."/>
            <person name="Ma J."/>
        </authorList>
    </citation>
    <scope>NUCLEOTIDE SEQUENCE [LARGE SCALE GENOMIC DNA]</scope>
    <source>
        <strain evidence="4">JCM 9458</strain>
    </source>
</reference>
<evidence type="ECO:0000256" key="1">
    <source>
        <dbReference type="SAM" id="MobiDB-lite"/>
    </source>
</evidence>